<sequence length="219" mass="24751">MLKSLYPGINWDEIEAVGFDMDGTLYDEFDFIRQVYRPIAALLAPDDTESVYRQMLHRWLEKGSSYNRIFDEVLQARGVEEGERGTLIAECLRLFRGYEPQLELSGRVSVLLDLFAQRYGLFLLTDGQSGLQWAKFRALGLGRWFDAENVGVSGDHGAGFHKPNPAILSKLALTSRGIAPQRVVFFGDRAMDEELAKNAGYHFVLVKGMQRRKQGAQEA</sequence>
<dbReference type="Pfam" id="PF00702">
    <property type="entry name" value="Hydrolase"/>
    <property type="match status" value="1"/>
</dbReference>
<dbReference type="InterPro" id="IPR036412">
    <property type="entry name" value="HAD-like_sf"/>
</dbReference>
<dbReference type="KEGG" id="tum:CBW65_04545"/>
<dbReference type="GO" id="GO:0008967">
    <property type="term" value="F:phosphoglycolate phosphatase activity"/>
    <property type="evidence" value="ECO:0007669"/>
    <property type="project" value="TreeGrafter"/>
</dbReference>
<dbReference type="PANTHER" id="PTHR43434">
    <property type="entry name" value="PHOSPHOGLYCOLATE PHOSPHATASE"/>
    <property type="match status" value="1"/>
</dbReference>
<protein>
    <recommendedName>
        <fullName evidence="3">Haloacid dehalogenase</fullName>
    </recommendedName>
</protein>
<dbReference type="InterPro" id="IPR023214">
    <property type="entry name" value="HAD_sf"/>
</dbReference>
<dbReference type="SUPFAM" id="SSF56784">
    <property type="entry name" value="HAD-like"/>
    <property type="match status" value="1"/>
</dbReference>
<name>A0A1Y0IKR3_9BACL</name>
<organism evidence="1 2">
    <name type="scientific">Tumebacillus avium</name>
    <dbReference type="NCBI Taxonomy" id="1903704"/>
    <lineage>
        <taxon>Bacteria</taxon>
        <taxon>Bacillati</taxon>
        <taxon>Bacillota</taxon>
        <taxon>Bacilli</taxon>
        <taxon>Bacillales</taxon>
        <taxon>Alicyclobacillaceae</taxon>
        <taxon>Tumebacillus</taxon>
    </lineage>
</organism>
<evidence type="ECO:0000313" key="1">
    <source>
        <dbReference type="EMBL" id="ARU60416.1"/>
    </source>
</evidence>
<accession>A0A1Y0IKR3</accession>
<keyword evidence="2" id="KW-1185">Reference proteome</keyword>
<dbReference type="Proteomes" id="UP000195437">
    <property type="component" value="Chromosome"/>
</dbReference>
<dbReference type="GO" id="GO:0006281">
    <property type="term" value="P:DNA repair"/>
    <property type="evidence" value="ECO:0007669"/>
    <property type="project" value="TreeGrafter"/>
</dbReference>
<dbReference type="RefSeq" id="WP_087455808.1">
    <property type="nucleotide sequence ID" value="NZ_CP021434.1"/>
</dbReference>
<dbReference type="SFLD" id="SFLDS00003">
    <property type="entry name" value="Haloacid_Dehalogenase"/>
    <property type="match status" value="1"/>
</dbReference>
<dbReference type="SFLD" id="SFLDG01129">
    <property type="entry name" value="C1.5:_HAD__Beta-PGM__Phosphata"/>
    <property type="match status" value="1"/>
</dbReference>
<reference evidence="2" key="1">
    <citation type="submission" date="2017-05" db="EMBL/GenBank/DDBJ databases">
        <authorList>
            <person name="Sung H."/>
        </authorList>
    </citation>
    <scope>NUCLEOTIDE SEQUENCE [LARGE SCALE GENOMIC DNA]</scope>
    <source>
        <strain evidence="2">AR23208</strain>
    </source>
</reference>
<dbReference type="InterPro" id="IPR050155">
    <property type="entry name" value="HAD-like_hydrolase_sf"/>
</dbReference>
<evidence type="ECO:0008006" key="3">
    <source>
        <dbReference type="Google" id="ProtNLM"/>
    </source>
</evidence>
<dbReference type="OrthoDB" id="2081981at2"/>
<evidence type="ECO:0000313" key="2">
    <source>
        <dbReference type="Proteomes" id="UP000195437"/>
    </source>
</evidence>
<dbReference type="Gene3D" id="1.10.150.520">
    <property type="match status" value="1"/>
</dbReference>
<dbReference type="PANTHER" id="PTHR43434:SF1">
    <property type="entry name" value="PHOSPHOGLYCOLATE PHOSPHATASE"/>
    <property type="match status" value="1"/>
</dbReference>
<dbReference type="AlphaFoldDB" id="A0A1Y0IKR3"/>
<dbReference type="Gene3D" id="3.40.50.1000">
    <property type="entry name" value="HAD superfamily/HAD-like"/>
    <property type="match status" value="1"/>
</dbReference>
<dbReference type="EMBL" id="CP021434">
    <property type="protein sequence ID" value="ARU60416.1"/>
    <property type="molecule type" value="Genomic_DNA"/>
</dbReference>
<proteinExistence type="predicted"/>
<gene>
    <name evidence="1" type="ORF">CBW65_04545</name>
</gene>